<dbReference type="GO" id="GO:0042597">
    <property type="term" value="C:periplasmic space"/>
    <property type="evidence" value="ECO:0007669"/>
    <property type="project" value="InterPro"/>
</dbReference>
<evidence type="ECO:0000259" key="7">
    <source>
        <dbReference type="Pfam" id="PF04234"/>
    </source>
</evidence>
<keyword evidence="2" id="KW-0479">Metal-binding</keyword>
<dbReference type="GO" id="GO:0005507">
    <property type="term" value="F:copper ion binding"/>
    <property type="evidence" value="ECO:0007669"/>
    <property type="project" value="InterPro"/>
</dbReference>
<feature type="domain" description="CopC" evidence="7">
    <location>
        <begin position="25"/>
        <end position="117"/>
    </location>
</feature>
<feature type="signal peptide" evidence="6">
    <location>
        <begin position="1"/>
        <end position="24"/>
    </location>
</feature>
<dbReference type="STRING" id="1043493.SAMN05421637_0610"/>
<dbReference type="AlphaFoldDB" id="A0A1H6UYT8"/>
<dbReference type="Proteomes" id="UP000183315">
    <property type="component" value="Unassembled WGS sequence"/>
</dbReference>
<dbReference type="GO" id="GO:0005886">
    <property type="term" value="C:plasma membrane"/>
    <property type="evidence" value="ECO:0007669"/>
    <property type="project" value="TreeGrafter"/>
</dbReference>
<protein>
    <recommendedName>
        <fullName evidence="7">CopC domain-containing protein</fullName>
    </recommendedName>
</protein>
<dbReference type="GO" id="GO:0046688">
    <property type="term" value="P:response to copper ion"/>
    <property type="evidence" value="ECO:0007669"/>
    <property type="project" value="InterPro"/>
</dbReference>
<evidence type="ECO:0000256" key="1">
    <source>
        <dbReference type="ARBA" id="ARBA00004196"/>
    </source>
</evidence>
<keyword evidence="5" id="KW-0812">Transmembrane</keyword>
<keyword evidence="5" id="KW-1133">Transmembrane helix</keyword>
<evidence type="ECO:0000256" key="5">
    <source>
        <dbReference type="SAM" id="Phobius"/>
    </source>
</evidence>
<dbReference type="RefSeq" id="WP_052405540.1">
    <property type="nucleotide sequence ID" value="NZ_BBLU01000002.1"/>
</dbReference>
<keyword evidence="9" id="KW-1185">Reference proteome</keyword>
<evidence type="ECO:0000313" key="8">
    <source>
        <dbReference type="EMBL" id="SEI97533.1"/>
    </source>
</evidence>
<reference evidence="9" key="1">
    <citation type="submission" date="2016-10" db="EMBL/GenBank/DDBJ databases">
        <authorList>
            <person name="Varghese N."/>
        </authorList>
    </citation>
    <scope>NUCLEOTIDE SEQUENCE [LARGE SCALE GENOMIC DNA]</scope>
    <source>
        <strain evidence="9">DSM 24868</strain>
    </source>
</reference>
<name>A0A1H6UYT8_9MICO</name>
<dbReference type="Gene3D" id="2.60.40.1220">
    <property type="match status" value="1"/>
</dbReference>
<dbReference type="GO" id="GO:0030313">
    <property type="term" value="C:cell envelope"/>
    <property type="evidence" value="ECO:0007669"/>
    <property type="project" value="UniProtKB-SubCell"/>
</dbReference>
<evidence type="ECO:0000256" key="6">
    <source>
        <dbReference type="SAM" id="SignalP"/>
    </source>
</evidence>
<dbReference type="InterPro" id="IPR007348">
    <property type="entry name" value="CopC_dom"/>
</dbReference>
<dbReference type="SUPFAM" id="SSF81296">
    <property type="entry name" value="E set domains"/>
    <property type="match status" value="1"/>
</dbReference>
<evidence type="ECO:0000256" key="2">
    <source>
        <dbReference type="ARBA" id="ARBA00022723"/>
    </source>
</evidence>
<feature type="chain" id="PRO_5010364250" description="CopC domain-containing protein" evidence="6">
    <location>
        <begin position="25"/>
        <end position="193"/>
    </location>
</feature>
<evidence type="ECO:0000256" key="4">
    <source>
        <dbReference type="ARBA" id="ARBA00023008"/>
    </source>
</evidence>
<dbReference type="EMBL" id="FNZI01000001">
    <property type="protein sequence ID" value="SEI97533.1"/>
    <property type="molecule type" value="Genomic_DNA"/>
</dbReference>
<dbReference type="GO" id="GO:0006825">
    <property type="term" value="P:copper ion transport"/>
    <property type="evidence" value="ECO:0007669"/>
    <property type="project" value="InterPro"/>
</dbReference>
<keyword evidence="5" id="KW-0472">Membrane</keyword>
<feature type="transmembrane region" description="Helical" evidence="5">
    <location>
        <begin position="168"/>
        <end position="187"/>
    </location>
</feature>
<keyword evidence="4" id="KW-0186">Copper</keyword>
<dbReference type="PANTHER" id="PTHR34820">
    <property type="entry name" value="INNER MEMBRANE PROTEIN YEBZ"/>
    <property type="match status" value="1"/>
</dbReference>
<sequence length="193" mass="19478">MPRVVLSLLAALAAALAVAAPATAHTALVGSDPEEGATVSELAEVSLEFTEELLEIGNELAIVAPDGTRTALVVDEPVTETISAAVPDEALAAGENTLVFRVVASDGHPIEGEVTFTYAPEEPAASSTASPETSVSVTITATAEAGPAITTSPDPHVTVYEEVGPNPAVYVIIGAVAAAAVALTIALRRGRED</sequence>
<dbReference type="InterPro" id="IPR032694">
    <property type="entry name" value="CopC/D"/>
</dbReference>
<evidence type="ECO:0000313" key="9">
    <source>
        <dbReference type="Proteomes" id="UP000183315"/>
    </source>
</evidence>
<accession>A0A1H6UYT8</accession>
<comment type="subcellular location">
    <subcellularLocation>
        <location evidence="1">Cell envelope</location>
    </subcellularLocation>
</comment>
<dbReference type="PANTHER" id="PTHR34820:SF4">
    <property type="entry name" value="INNER MEMBRANE PROTEIN YEBZ"/>
    <property type="match status" value="1"/>
</dbReference>
<dbReference type="InterPro" id="IPR014756">
    <property type="entry name" value="Ig_E-set"/>
</dbReference>
<proteinExistence type="predicted"/>
<gene>
    <name evidence="8" type="ORF">SAMN05421637_0610</name>
</gene>
<dbReference type="Pfam" id="PF04234">
    <property type="entry name" value="CopC"/>
    <property type="match status" value="1"/>
</dbReference>
<organism evidence="8 9">
    <name type="scientific">Demequina mangrovi</name>
    <dbReference type="NCBI Taxonomy" id="1043493"/>
    <lineage>
        <taxon>Bacteria</taxon>
        <taxon>Bacillati</taxon>
        <taxon>Actinomycetota</taxon>
        <taxon>Actinomycetes</taxon>
        <taxon>Micrococcales</taxon>
        <taxon>Demequinaceae</taxon>
        <taxon>Demequina</taxon>
    </lineage>
</organism>
<dbReference type="eggNOG" id="COG2372">
    <property type="taxonomic scope" value="Bacteria"/>
</dbReference>
<dbReference type="InterPro" id="IPR014755">
    <property type="entry name" value="Cu-Rt/internalin_Ig-like"/>
</dbReference>
<dbReference type="OrthoDB" id="5242236at2"/>
<evidence type="ECO:0000256" key="3">
    <source>
        <dbReference type="ARBA" id="ARBA00022729"/>
    </source>
</evidence>
<keyword evidence="3 6" id="KW-0732">Signal</keyword>